<dbReference type="SUPFAM" id="SSF54171">
    <property type="entry name" value="DNA-binding domain"/>
    <property type="match status" value="2"/>
</dbReference>
<dbReference type="Gene3D" id="3.30.730.10">
    <property type="entry name" value="AP2/ERF domain"/>
    <property type="match status" value="2"/>
</dbReference>
<dbReference type="InterPro" id="IPR016177">
    <property type="entry name" value="DNA-bd_dom_sf"/>
</dbReference>
<dbReference type="PROSITE" id="PS51032">
    <property type="entry name" value="AP2_ERF"/>
    <property type="match status" value="2"/>
</dbReference>
<organism evidence="7 8">
    <name type="scientific">Coccomyxa subellipsoidea</name>
    <dbReference type="NCBI Taxonomy" id="248742"/>
    <lineage>
        <taxon>Eukaryota</taxon>
        <taxon>Viridiplantae</taxon>
        <taxon>Chlorophyta</taxon>
        <taxon>core chlorophytes</taxon>
        <taxon>Trebouxiophyceae</taxon>
        <taxon>Trebouxiophyceae incertae sedis</taxon>
        <taxon>Coccomyxaceae</taxon>
        <taxon>Coccomyxa</taxon>
    </lineage>
</organism>
<sequence>MSSQVPSNIGPAAIKKRSGRCASSSAFRGVTRHSTTGRYEAHLWDSSWSRPKTVKGGRTRGKQVYLGGWQTEQEAAEAYDKAAIKYRGREASLNFQWARYEGMMAELDTMTREEVVALLKRNSTGFSRGQSQYRGVTRHHQQGRWEARIGRVRGNKYLYLGTFNSEEEAARAYDRAAVQYRGKRAVTNFGHSSYSADTSHGQANATDMMLQQIIPDLWPHDLPQYGTVAAVQPISAGSEASAESAVPETGVWEATSGLLYSGPLTPQLERLPSGWNLMSMELTPFEPQALDIFSIVTDEQALAMERILITASQELQ</sequence>
<dbReference type="CDD" id="cd00018">
    <property type="entry name" value="AP2"/>
    <property type="match status" value="2"/>
</dbReference>
<keyword evidence="8" id="KW-1185">Reference proteome</keyword>
<reference evidence="7 8" key="1">
    <citation type="journal article" date="2024" name="Nat. Commun.">
        <title>Phylogenomics reveals the evolutionary origins of lichenization in chlorophyte algae.</title>
        <authorList>
            <person name="Puginier C."/>
            <person name="Libourel C."/>
            <person name="Otte J."/>
            <person name="Skaloud P."/>
            <person name="Haon M."/>
            <person name="Grisel S."/>
            <person name="Petersen M."/>
            <person name="Berrin J.G."/>
            <person name="Delaux P.M."/>
            <person name="Dal Grande F."/>
            <person name="Keller J."/>
        </authorList>
    </citation>
    <scope>NUCLEOTIDE SEQUENCE [LARGE SCALE GENOMIC DNA]</scope>
    <source>
        <strain evidence="7 8">SAG 216-7</strain>
    </source>
</reference>
<gene>
    <name evidence="7" type="ORF">WJX75_002809</name>
</gene>
<dbReference type="InterPro" id="IPR036955">
    <property type="entry name" value="AP2/ERF_dom_sf"/>
</dbReference>
<evidence type="ECO:0000313" key="7">
    <source>
        <dbReference type="EMBL" id="KAK9916453.1"/>
    </source>
</evidence>
<feature type="domain" description="AP2/ERF" evidence="6">
    <location>
        <begin position="26"/>
        <end position="96"/>
    </location>
</feature>
<evidence type="ECO:0000256" key="3">
    <source>
        <dbReference type="ARBA" id="ARBA00023125"/>
    </source>
</evidence>
<keyword evidence="2" id="KW-0805">Transcription regulation</keyword>
<dbReference type="InterPro" id="IPR001471">
    <property type="entry name" value="AP2/ERF_dom"/>
</dbReference>
<evidence type="ECO:0000256" key="5">
    <source>
        <dbReference type="ARBA" id="ARBA00023242"/>
    </source>
</evidence>
<evidence type="ECO:0000256" key="4">
    <source>
        <dbReference type="ARBA" id="ARBA00023163"/>
    </source>
</evidence>
<protein>
    <recommendedName>
        <fullName evidence="6">AP2/ERF domain-containing protein</fullName>
    </recommendedName>
</protein>
<dbReference type="PANTHER" id="PTHR32467:SF90">
    <property type="entry name" value="AP2-LIKE ETHYLENE-RESPONSIVE TRANSCRIPTION FACTOR AIL1"/>
    <property type="match status" value="1"/>
</dbReference>
<dbReference type="Pfam" id="PF00847">
    <property type="entry name" value="AP2"/>
    <property type="match status" value="2"/>
</dbReference>
<dbReference type="EMBL" id="JALJOT010000003">
    <property type="protein sequence ID" value="KAK9916453.1"/>
    <property type="molecule type" value="Genomic_DNA"/>
</dbReference>
<comment type="caution">
    <text evidence="7">The sequence shown here is derived from an EMBL/GenBank/DDBJ whole genome shotgun (WGS) entry which is preliminary data.</text>
</comment>
<keyword evidence="4" id="KW-0804">Transcription</keyword>
<evidence type="ECO:0000259" key="6">
    <source>
        <dbReference type="PROSITE" id="PS51032"/>
    </source>
</evidence>
<proteinExistence type="predicted"/>
<dbReference type="PANTHER" id="PTHR32467">
    <property type="entry name" value="AP2-LIKE ETHYLENE-RESPONSIVE TRANSCRIPTION FACTOR"/>
    <property type="match status" value="1"/>
</dbReference>
<comment type="subcellular location">
    <subcellularLocation>
        <location evidence="1">Nucleus</location>
    </subcellularLocation>
</comment>
<accession>A0ABR2YX29</accession>
<dbReference type="SMART" id="SM00380">
    <property type="entry name" value="AP2"/>
    <property type="match status" value="2"/>
</dbReference>
<name>A0ABR2YX29_9CHLO</name>
<dbReference type="Proteomes" id="UP001491310">
    <property type="component" value="Unassembled WGS sequence"/>
</dbReference>
<evidence type="ECO:0000313" key="8">
    <source>
        <dbReference type="Proteomes" id="UP001491310"/>
    </source>
</evidence>
<keyword evidence="3" id="KW-0238">DNA-binding</keyword>
<keyword evidence="5" id="KW-0539">Nucleus</keyword>
<evidence type="ECO:0000256" key="1">
    <source>
        <dbReference type="ARBA" id="ARBA00004123"/>
    </source>
</evidence>
<feature type="domain" description="AP2/ERF" evidence="6">
    <location>
        <begin position="132"/>
        <end position="190"/>
    </location>
</feature>
<evidence type="ECO:0000256" key="2">
    <source>
        <dbReference type="ARBA" id="ARBA00023015"/>
    </source>
</evidence>